<dbReference type="CDD" id="cd08054">
    <property type="entry name" value="gp6"/>
    <property type="match status" value="1"/>
</dbReference>
<keyword evidence="2" id="KW-1185">Reference proteome</keyword>
<evidence type="ECO:0008006" key="3">
    <source>
        <dbReference type="Google" id="ProtNLM"/>
    </source>
</evidence>
<protein>
    <recommendedName>
        <fullName evidence="3">Phage gp6-like head-tail connector protein</fullName>
    </recommendedName>
</protein>
<dbReference type="Pfam" id="PF05135">
    <property type="entry name" value="Phage_connect_1"/>
    <property type="match status" value="1"/>
</dbReference>
<dbReference type="InterPro" id="IPR021146">
    <property type="entry name" value="Phage_gp6-like_head-tail"/>
</dbReference>
<dbReference type="EMBL" id="PHGZ01000032">
    <property type="protein sequence ID" value="PJG81962.1"/>
    <property type="molecule type" value="Genomic_DNA"/>
</dbReference>
<organism evidence="1 2">
    <name type="scientific">Caviibacterium pharyngocola</name>
    <dbReference type="NCBI Taxonomy" id="28159"/>
    <lineage>
        <taxon>Bacteria</taxon>
        <taxon>Pseudomonadati</taxon>
        <taxon>Pseudomonadota</taxon>
        <taxon>Gammaproteobacteria</taxon>
        <taxon>Pasteurellales</taxon>
        <taxon>Pasteurellaceae</taxon>
        <taxon>Caviibacterium</taxon>
    </lineage>
</organism>
<proteinExistence type="predicted"/>
<sequence length="106" mass="12035">MASVNITLEEIKAHLNLMEDFELDDTLLRTYAKVALEVSQNHIGKTFSDENSEKTVIFTQGIKAGCLMYIAYLYANREAVTDIANLNPVPMGIKSLWEVYREPCVY</sequence>
<dbReference type="OrthoDB" id="8452319at2"/>
<dbReference type="InterPro" id="IPR006450">
    <property type="entry name" value="Phage_HK97_gp6-like"/>
</dbReference>
<dbReference type="Proteomes" id="UP000230282">
    <property type="component" value="Unassembled WGS sequence"/>
</dbReference>
<name>A0A2M8RSV4_9PAST</name>
<dbReference type="Gene3D" id="1.10.3230.30">
    <property type="entry name" value="Phage gp6-like head-tail connector protein"/>
    <property type="match status" value="1"/>
</dbReference>
<gene>
    <name evidence="1" type="ORF">CVP04_11305</name>
</gene>
<reference evidence="1 2" key="1">
    <citation type="submission" date="2017-11" db="EMBL/GenBank/DDBJ databases">
        <title>Reclassification of Bisgaard taxon 5 as Caviibacterium pharyngocola gen. nov., sp. nov.</title>
        <authorList>
            <person name="Christensen H."/>
        </authorList>
    </citation>
    <scope>NUCLEOTIDE SEQUENCE [LARGE SCALE GENOMIC DNA]</scope>
    <source>
        <strain evidence="1 2">7_3</strain>
    </source>
</reference>
<dbReference type="RefSeq" id="WP_100297614.1">
    <property type="nucleotide sequence ID" value="NZ_PHGZ01000032.1"/>
</dbReference>
<evidence type="ECO:0000313" key="2">
    <source>
        <dbReference type="Proteomes" id="UP000230282"/>
    </source>
</evidence>
<accession>A0A2M8RSV4</accession>
<comment type="caution">
    <text evidence="1">The sequence shown here is derived from an EMBL/GenBank/DDBJ whole genome shotgun (WGS) entry which is preliminary data.</text>
</comment>
<evidence type="ECO:0000313" key="1">
    <source>
        <dbReference type="EMBL" id="PJG81962.1"/>
    </source>
</evidence>
<dbReference type="AlphaFoldDB" id="A0A2M8RSV4"/>
<dbReference type="NCBIfam" id="TIGR01560">
    <property type="entry name" value="put_DNA_pack"/>
    <property type="match status" value="1"/>
</dbReference>